<dbReference type="InterPro" id="IPR013819">
    <property type="entry name" value="LipOase_C"/>
</dbReference>
<reference evidence="12 13" key="1">
    <citation type="journal article" date="2018" name="PLoS Genet.">
        <title>Repeat elements organise 3D genome structure and mediate transcription in the filamentous fungus Epichloe festucae.</title>
        <authorList>
            <person name="Winter D.J."/>
            <person name="Ganley A.R.D."/>
            <person name="Young C.A."/>
            <person name="Liachko I."/>
            <person name="Schardl C.L."/>
            <person name="Dupont P.Y."/>
            <person name="Berry D."/>
            <person name="Ram A."/>
            <person name="Scott B."/>
            <person name="Cox M.P."/>
        </authorList>
    </citation>
    <scope>NUCLEOTIDE SEQUENCE [LARGE SCALE GENOMIC DNA]</scope>
    <source>
        <strain evidence="12 13">Fl1</strain>
    </source>
</reference>
<dbReference type="AlphaFoldDB" id="A0A7S9PT08"/>
<dbReference type="GO" id="GO:0043651">
    <property type="term" value="P:linoleic acid metabolic process"/>
    <property type="evidence" value="ECO:0007669"/>
    <property type="project" value="UniProtKB-ARBA"/>
</dbReference>
<name>A0A7S9PT08_EPIFF</name>
<dbReference type="InterPro" id="IPR036226">
    <property type="entry name" value="LipOase_C_sf"/>
</dbReference>
<sequence length="596" mass="66491">MQSSLLLMSLAAVLAGCLDTSGQASPSHGPAKPFSLPAHDADPKARAARIQSKREGLLYGNGPDQNITAYPAGPFGDTIWQTDTASLVAEQERHDVLVKKDVDILSAVLQKTGGIQSLADYSKLYDQQWKNSMRNVVDWGSYANYTNDLFFSMQRLTVDPLAVRRLKPHQRRLPFHVDDAVARKVSGMTAEQLLTQGRLFYVDYRALSKLPRQEGRFSAACEAYFYISARDGKWLPLAIKTNEGADLVYTPADAPVDWLFAKILFGQNDVWDTPWRHFASTHLVVELPYMAAQRCMGDGHPVLAIYKKLMLNAFGIRQFIQSKLCAPGQFIDQLYTFDGRAALKYAMDLYEKGEKNFQANYFPRRLERNGLLDSKFGPPIRHFPFAEDAARIHAAWKSFMGTLVHSYYDEPASIRQDQELACWFKEVGRAGSADFPGGENISASELIDVLTHVAYLNSVQHQAMNNNDQFINAQVPLSPMALYKPLPTKKGLSEGELLSLLPNVTQILKQLSLGAAFSRAEFVDSERALINVFKDEDLHSSLNNKTKAAAARFEADMEKLSAEIAGRGFDKDGLCDGAPFLWRALDPRVALYTTTI</sequence>
<keyword evidence="7" id="KW-0560">Oxidoreductase</keyword>
<evidence type="ECO:0000256" key="3">
    <source>
        <dbReference type="ARBA" id="ARBA00013178"/>
    </source>
</evidence>
<dbReference type="Gene3D" id="1.20.245.10">
    <property type="entry name" value="Lipoxygenase-1, Domain 5"/>
    <property type="match status" value="1"/>
</dbReference>
<evidence type="ECO:0000256" key="6">
    <source>
        <dbReference type="ARBA" id="ARBA00022964"/>
    </source>
</evidence>
<keyword evidence="10" id="KW-0732">Signal</keyword>
<feature type="domain" description="Lipoxygenase" evidence="11">
    <location>
        <begin position="178"/>
        <end position="596"/>
    </location>
</feature>
<comment type="catalytic activity">
    <reaction evidence="1">
        <text>(9Z,12Z)-octadecadienoate + O2 = (11S)-hydroperoxy-(9Z,12Z)-octadecadienoate</text>
        <dbReference type="Rhea" id="RHEA:18993"/>
        <dbReference type="ChEBI" id="CHEBI:15379"/>
        <dbReference type="ChEBI" id="CHEBI:30245"/>
        <dbReference type="ChEBI" id="CHEBI:57467"/>
        <dbReference type="EC" id="1.13.11.45"/>
    </reaction>
</comment>
<feature type="region of interest" description="Disordered" evidence="9">
    <location>
        <begin position="22"/>
        <end position="42"/>
    </location>
</feature>
<evidence type="ECO:0000313" key="12">
    <source>
        <dbReference type="EMBL" id="QPG95133.1"/>
    </source>
</evidence>
<dbReference type="Pfam" id="PF00305">
    <property type="entry name" value="Lipoxygenase"/>
    <property type="match status" value="1"/>
</dbReference>
<evidence type="ECO:0000256" key="4">
    <source>
        <dbReference type="ARBA" id="ARBA00021175"/>
    </source>
</evidence>
<dbReference type="EMBL" id="CP031385">
    <property type="protein sequence ID" value="QPG95133.1"/>
    <property type="molecule type" value="Genomic_DNA"/>
</dbReference>
<evidence type="ECO:0000256" key="5">
    <source>
        <dbReference type="ARBA" id="ARBA00022723"/>
    </source>
</evidence>
<dbReference type="PROSITE" id="PS51393">
    <property type="entry name" value="LIPOXYGENASE_3"/>
    <property type="match status" value="1"/>
</dbReference>
<evidence type="ECO:0000256" key="10">
    <source>
        <dbReference type="SAM" id="SignalP"/>
    </source>
</evidence>
<dbReference type="OrthoDB" id="407298at2759"/>
<evidence type="ECO:0000256" key="8">
    <source>
        <dbReference type="ARBA" id="ARBA00023211"/>
    </source>
</evidence>
<dbReference type="GO" id="GO:0034440">
    <property type="term" value="P:lipid oxidation"/>
    <property type="evidence" value="ECO:0007669"/>
    <property type="project" value="InterPro"/>
</dbReference>
<evidence type="ECO:0000256" key="1">
    <source>
        <dbReference type="ARBA" id="ARBA00000366"/>
    </source>
</evidence>
<dbReference type="InterPro" id="IPR000907">
    <property type="entry name" value="LipOase"/>
</dbReference>
<evidence type="ECO:0000256" key="9">
    <source>
        <dbReference type="SAM" id="MobiDB-lite"/>
    </source>
</evidence>
<gene>
    <name evidence="12" type="ORF">C2857_007718</name>
</gene>
<dbReference type="PANTHER" id="PTHR11771">
    <property type="entry name" value="LIPOXYGENASE"/>
    <property type="match status" value="1"/>
</dbReference>
<protein>
    <recommendedName>
        <fullName evidence="4">Manganese lipoxygenase</fullName>
        <ecNumber evidence="3">1.13.11.45</ecNumber>
    </recommendedName>
</protein>
<dbReference type="SUPFAM" id="SSF48484">
    <property type="entry name" value="Lipoxigenase"/>
    <property type="match status" value="1"/>
</dbReference>
<feature type="chain" id="PRO_5034494352" description="Manganese lipoxygenase" evidence="10">
    <location>
        <begin position="16"/>
        <end position="596"/>
    </location>
</feature>
<proteinExistence type="predicted"/>
<organism evidence="12 13">
    <name type="scientific">Epichloe festucae (strain Fl1)</name>
    <dbReference type="NCBI Taxonomy" id="877507"/>
    <lineage>
        <taxon>Eukaryota</taxon>
        <taxon>Fungi</taxon>
        <taxon>Dikarya</taxon>
        <taxon>Ascomycota</taxon>
        <taxon>Pezizomycotina</taxon>
        <taxon>Sordariomycetes</taxon>
        <taxon>Hypocreomycetidae</taxon>
        <taxon>Hypocreales</taxon>
        <taxon>Clavicipitaceae</taxon>
        <taxon>Epichloe</taxon>
    </lineage>
</organism>
<comment type="cofactor">
    <cofactor evidence="2">
        <name>Mn(2+)</name>
        <dbReference type="ChEBI" id="CHEBI:29035"/>
    </cofactor>
</comment>
<evidence type="ECO:0000313" key="13">
    <source>
        <dbReference type="Proteomes" id="UP000594364"/>
    </source>
</evidence>
<accession>A0A7S9PT08</accession>
<keyword evidence="8" id="KW-0464">Manganese</keyword>
<keyword evidence="13" id="KW-1185">Reference proteome</keyword>
<dbReference type="EC" id="1.13.11.45" evidence="3"/>
<dbReference type="GO" id="GO:0050584">
    <property type="term" value="F:linoleate 11-lipoxygenase activity"/>
    <property type="evidence" value="ECO:0007669"/>
    <property type="project" value="UniProtKB-EC"/>
</dbReference>
<feature type="signal peptide" evidence="10">
    <location>
        <begin position="1"/>
        <end position="15"/>
    </location>
</feature>
<keyword evidence="5" id="KW-0479">Metal-binding</keyword>
<evidence type="ECO:0000259" key="11">
    <source>
        <dbReference type="PROSITE" id="PS51393"/>
    </source>
</evidence>
<evidence type="ECO:0000256" key="7">
    <source>
        <dbReference type="ARBA" id="ARBA00023002"/>
    </source>
</evidence>
<dbReference type="Gene3D" id="3.10.450.60">
    <property type="match status" value="1"/>
</dbReference>
<evidence type="ECO:0000256" key="2">
    <source>
        <dbReference type="ARBA" id="ARBA00001936"/>
    </source>
</evidence>
<dbReference type="Proteomes" id="UP000594364">
    <property type="component" value="Chromosome 1"/>
</dbReference>
<keyword evidence="6" id="KW-0223">Dioxygenase</keyword>
<dbReference type="GO" id="GO:0046872">
    <property type="term" value="F:metal ion binding"/>
    <property type="evidence" value="ECO:0007669"/>
    <property type="project" value="UniProtKB-KW"/>
</dbReference>